<comment type="caution">
    <text evidence="10">The sequence shown here is derived from an EMBL/GenBank/DDBJ whole genome shotgun (WGS) entry which is preliminary data.</text>
</comment>
<evidence type="ECO:0000313" key="11">
    <source>
        <dbReference type="Proteomes" id="UP001209681"/>
    </source>
</evidence>
<feature type="transmembrane region" description="Helical" evidence="8">
    <location>
        <begin position="249"/>
        <end position="269"/>
    </location>
</feature>
<evidence type="ECO:0000259" key="9">
    <source>
        <dbReference type="Pfam" id="PF13231"/>
    </source>
</evidence>
<feature type="transmembrane region" description="Helical" evidence="8">
    <location>
        <begin position="157"/>
        <end position="181"/>
    </location>
</feature>
<feature type="transmembrane region" description="Helical" evidence="8">
    <location>
        <begin position="77"/>
        <end position="95"/>
    </location>
</feature>
<organism evidence="10 11">
    <name type="scientific">Desulfobotulus pelophilus</name>
    <dbReference type="NCBI Taxonomy" id="2823377"/>
    <lineage>
        <taxon>Bacteria</taxon>
        <taxon>Pseudomonadati</taxon>
        <taxon>Thermodesulfobacteriota</taxon>
        <taxon>Desulfobacteria</taxon>
        <taxon>Desulfobacterales</taxon>
        <taxon>Desulfobacteraceae</taxon>
        <taxon>Desulfobotulus</taxon>
    </lineage>
</organism>
<protein>
    <submittedName>
        <fullName evidence="10">Glycosyltransferase family 39 protein</fullName>
    </submittedName>
</protein>
<reference evidence="10 11" key="1">
    <citation type="submission" date="2022-11" db="EMBL/GenBank/DDBJ databases">
        <title>Desulfobotulus tamanensis H1 sp. nov. - anaerobic, alkaliphilic, sulphate reducing bacterium isolated from terrestrial mud volcano.</title>
        <authorList>
            <person name="Frolova A."/>
            <person name="Merkel A.Y."/>
            <person name="Slobodkin A.I."/>
        </authorList>
    </citation>
    <scope>NUCLEOTIDE SEQUENCE [LARGE SCALE GENOMIC DNA]</scope>
    <source>
        <strain evidence="10 11">H1</strain>
    </source>
</reference>
<accession>A0ABT3NB24</accession>
<keyword evidence="2" id="KW-1003">Cell membrane</keyword>
<evidence type="ECO:0000256" key="6">
    <source>
        <dbReference type="ARBA" id="ARBA00022989"/>
    </source>
</evidence>
<comment type="subcellular location">
    <subcellularLocation>
        <location evidence="1">Cell membrane</location>
        <topology evidence="1">Multi-pass membrane protein</topology>
    </subcellularLocation>
</comment>
<dbReference type="Proteomes" id="UP001209681">
    <property type="component" value="Unassembled WGS sequence"/>
</dbReference>
<feature type="transmembrane region" description="Helical" evidence="8">
    <location>
        <begin position="281"/>
        <end position="302"/>
    </location>
</feature>
<name>A0ABT3NB24_9BACT</name>
<evidence type="ECO:0000256" key="7">
    <source>
        <dbReference type="ARBA" id="ARBA00023136"/>
    </source>
</evidence>
<sequence>MALTRMRPFTLALWILALFTLMRFFHAGTFLLVPDETNYWQWGRHLDWGYHDQAPMIGWLIRFFCEIMGHTERAVRMPSILGMALAGLYMVLVARRWFGDRAALATAILTQSVLLFQVGGILATSDGIQAAAWAGATYHVARAYEENSWSQWLWGGFWFGFGLLAKFTMVLFGLFALGYGLFSKAHRYRLAGIRPWTAVIMGSAMFLPVIYWNASHNWNSLRHVAHLGGAGSGSAFTLKYFFEYIGSELGLITPVIFILVVAAWVAAFRKDAPGEPWIRQYLVATSLPMVLFFALLSLHTRIYGNWPAAGYLGASVLAAAFFGPSAAVPAAKFYRRCRKLWPWAIGSGLLLTGLLLVHVLYPILPMPPHKDRAAIESRSWDQLGKTVAAMANDMPDPQSTFFFGMRYQIASELAFYIPGQPRTVSINRWNRPNVYDYWWKDEDLLTNDAIGVSRNPDMQQRLLQVFERVEAPVPFTVTRRGEKVRDLYIYRCYGFQGGLRWQPARPDDIRAAPLLPVRQN</sequence>
<feature type="transmembrane region" description="Helical" evidence="8">
    <location>
        <begin position="340"/>
        <end position="361"/>
    </location>
</feature>
<dbReference type="PANTHER" id="PTHR33908">
    <property type="entry name" value="MANNOSYLTRANSFERASE YKCB-RELATED"/>
    <property type="match status" value="1"/>
</dbReference>
<feature type="domain" description="Glycosyltransferase RgtA/B/C/D-like" evidence="9">
    <location>
        <begin position="52"/>
        <end position="212"/>
    </location>
</feature>
<keyword evidence="6 8" id="KW-1133">Transmembrane helix</keyword>
<evidence type="ECO:0000256" key="8">
    <source>
        <dbReference type="SAM" id="Phobius"/>
    </source>
</evidence>
<evidence type="ECO:0000313" key="10">
    <source>
        <dbReference type="EMBL" id="MCW7754656.1"/>
    </source>
</evidence>
<keyword evidence="11" id="KW-1185">Reference proteome</keyword>
<keyword evidence="3" id="KW-0328">Glycosyltransferase</keyword>
<dbReference type="InterPro" id="IPR050297">
    <property type="entry name" value="LipidA_mod_glycosyltrf_83"/>
</dbReference>
<dbReference type="Pfam" id="PF13231">
    <property type="entry name" value="PMT_2"/>
    <property type="match status" value="1"/>
</dbReference>
<keyword evidence="4" id="KW-0808">Transferase</keyword>
<feature type="transmembrane region" description="Helical" evidence="8">
    <location>
        <begin position="193"/>
        <end position="212"/>
    </location>
</feature>
<dbReference type="PANTHER" id="PTHR33908:SF11">
    <property type="entry name" value="MEMBRANE PROTEIN"/>
    <property type="match status" value="1"/>
</dbReference>
<evidence type="ECO:0000256" key="4">
    <source>
        <dbReference type="ARBA" id="ARBA00022679"/>
    </source>
</evidence>
<proteinExistence type="predicted"/>
<keyword evidence="7 8" id="KW-0472">Membrane</keyword>
<dbReference type="EMBL" id="JAPFPW010000014">
    <property type="protein sequence ID" value="MCW7754656.1"/>
    <property type="molecule type" value="Genomic_DNA"/>
</dbReference>
<dbReference type="RefSeq" id="WP_265425570.1">
    <property type="nucleotide sequence ID" value="NZ_JAPFPW010000014.1"/>
</dbReference>
<evidence type="ECO:0000256" key="3">
    <source>
        <dbReference type="ARBA" id="ARBA00022676"/>
    </source>
</evidence>
<evidence type="ECO:0000256" key="1">
    <source>
        <dbReference type="ARBA" id="ARBA00004651"/>
    </source>
</evidence>
<keyword evidence="5 8" id="KW-0812">Transmembrane</keyword>
<feature type="transmembrane region" description="Helical" evidence="8">
    <location>
        <begin position="308"/>
        <end position="328"/>
    </location>
</feature>
<dbReference type="InterPro" id="IPR038731">
    <property type="entry name" value="RgtA/B/C-like"/>
</dbReference>
<evidence type="ECO:0000256" key="5">
    <source>
        <dbReference type="ARBA" id="ARBA00022692"/>
    </source>
</evidence>
<evidence type="ECO:0000256" key="2">
    <source>
        <dbReference type="ARBA" id="ARBA00022475"/>
    </source>
</evidence>
<gene>
    <name evidence="10" type="ORF">OOT00_11745</name>
</gene>